<dbReference type="Proteomes" id="UP000580856">
    <property type="component" value="Unassembled WGS sequence"/>
</dbReference>
<keyword evidence="1" id="KW-0175">Coiled coil</keyword>
<evidence type="ECO:0000313" key="4">
    <source>
        <dbReference type="Proteomes" id="UP000580856"/>
    </source>
</evidence>
<protein>
    <recommendedName>
        <fullName evidence="5">DUF3450 domain-containing protein</fullName>
    </recommendedName>
</protein>
<dbReference type="EMBL" id="JAATJA010000002">
    <property type="protein sequence ID" value="NJB68541.1"/>
    <property type="molecule type" value="Genomic_DNA"/>
</dbReference>
<keyword evidence="4" id="KW-1185">Reference proteome</keyword>
<evidence type="ECO:0000256" key="1">
    <source>
        <dbReference type="SAM" id="Coils"/>
    </source>
</evidence>
<reference evidence="3 4" key="1">
    <citation type="submission" date="2020-03" db="EMBL/GenBank/DDBJ databases">
        <title>Genomic Encyclopedia of Type Strains, Phase IV (KMG-IV): sequencing the most valuable type-strain genomes for metagenomic binning, comparative biology and taxonomic classification.</title>
        <authorList>
            <person name="Goeker M."/>
        </authorList>
    </citation>
    <scope>NUCLEOTIDE SEQUENCE [LARGE SCALE GENOMIC DNA]</scope>
    <source>
        <strain evidence="3 4">DSM 24233</strain>
    </source>
</reference>
<evidence type="ECO:0008006" key="5">
    <source>
        <dbReference type="Google" id="ProtNLM"/>
    </source>
</evidence>
<evidence type="ECO:0000313" key="3">
    <source>
        <dbReference type="EMBL" id="NJB68541.1"/>
    </source>
</evidence>
<name>A0A846QK75_9BACT</name>
<dbReference type="RefSeq" id="WP_167941596.1">
    <property type="nucleotide sequence ID" value="NZ_JAATJA010000002.1"/>
</dbReference>
<feature type="chain" id="PRO_5032799358" description="DUF3450 domain-containing protein" evidence="2">
    <location>
        <begin position="29"/>
        <end position="260"/>
    </location>
</feature>
<organism evidence="3 4">
    <name type="scientific">Desulfobaculum xiamenense</name>
    <dbReference type="NCBI Taxonomy" id="995050"/>
    <lineage>
        <taxon>Bacteria</taxon>
        <taxon>Pseudomonadati</taxon>
        <taxon>Thermodesulfobacteriota</taxon>
        <taxon>Desulfovibrionia</taxon>
        <taxon>Desulfovibrionales</taxon>
        <taxon>Desulfovibrionaceae</taxon>
        <taxon>Desulfobaculum</taxon>
    </lineage>
</organism>
<keyword evidence="2" id="KW-0732">Signal</keyword>
<proteinExistence type="predicted"/>
<comment type="caution">
    <text evidence="3">The sequence shown here is derived from an EMBL/GenBank/DDBJ whole genome shotgun (WGS) entry which is preliminary data.</text>
</comment>
<sequence length="260" mass="28876">MTRQPLHSALLAGALCCLLATAPQAVRAADAPDATQAQRAVRSTVSVSAEAQRIANAWADERADLQARLRDLKAREAWLGFRRDKYRAYIANQRETIAELERRKDEFAKVRDQLEPFLDDTAKRLDAAIAADLPFLAEERAARMAFLRDSLDDYHLPLSEKLRRTLETLQVEAGYGRGAEATDTVLDIGGRRLQVTLLRLGRIGLYCRAADGSLCAMWDRASGEWTVIDDDGARSVRQGIEMAQRRRAADILALPMGGAR</sequence>
<dbReference type="Pfam" id="PF11932">
    <property type="entry name" value="DUF3450"/>
    <property type="match status" value="1"/>
</dbReference>
<dbReference type="AlphaFoldDB" id="A0A846QK75"/>
<gene>
    <name evidence="3" type="ORF">GGQ74_002214</name>
</gene>
<dbReference type="InterPro" id="IPR016866">
    <property type="entry name" value="UCP028069"/>
</dbReference>
<accession>A0A846QK75</accession>
<feature type="coiled-coil region" evidence="1">
    <location>
        <begin position="55"/>
        <end position="110"/>
    </location>
</feature>
<evidence type="ECO:0000256" key="2">
    <source>
        <dbReference type="SAM" id="SignalP"/>
    </source>
</evidence>
<feature type="signal peptide" evidence="2">
    <location>
        <begin position="1"/>
        <end position="28"/>
    </location>
</feature>